<evidence type="ECO:0000313" key="2">
    <source>
        <dbReference type="Proteomes" id="UP000320762"/>
    </source>
</evidence>
<evidence type="ECO:0000313" key="1">
    <source>
        <dbReference type="EMBL" id="TRM60789.1"/>
    </source>
</evidence>
<sequence length="140" mass="15681">PHLATHTPGHPFYLLDSQSLIALASSLHDQIVTVYFRSIPTVKPRTEFPYREQHGLACFAAGARQDLSGHANDSCRYCDYPFDLKKLPRVIAHVGSHILYDTKNIDRGLEPCGICLRPYTLCQIYLQARVGGEVISFIPV</sequence>
<dbReference type="AlphaFoldDB" id="A0A550C7M9"/>
<feature type="non-terminal residue" evidence="1">
    <location>
        <position position="1"/>
    </location>
</feature>
<comment type="caution">
    <text evidence="1">The sequence shown here is derived from an EMBL/GenBank/DDBJ whole genome shotgun (WGS) entry which is preliminary data.</text>
</comment>
<dbReference type="OrthoDB" id="3241874at2759"/>
<name>A0A550C7M9_9AGAR</name>
<dbReference type="Proteomes" id="UP000320762">
    <property type="component" value="Unassembled WGS sequence"/>
</dbReference>
<gene>
    <name evidence="1" type="ORF">BD626DRAFT_435179</name>
</gene>
<keyword evidence="2" id="KW-1185">Reference proteome</keyword>
<organism evidence="1 2">
    <name type="scientific">Schizophyllum amplum</name>
    <dbReference type="NCBI Taxonomy" id="97359"/>
    <lineage>
        <taxon>Eukaryota</taxon>
        <taxon>Fungi</taxon>
        <taxon>Dikarya</taxon>
        <taxon>Basidiomycota</taxon>
        <taxon>Agaricomycotina</taxon>
        <taxon>Agaricomycetes</taxon>
        <taxon>Agaricomycetidae</taxon>
        <taxon>Agaricales</taxon>
        <taxon>Schizophyllaceae</taxon>
        <taxon>Schizophyllum</taxon>
    </lineage>
</organism>
<reference evidence="1 2" key="1">
    <citation type="journal article" date="2019" name="New Phytol.">
        <title>Comparative genomics reveals unique wood-decay strategies and fruiting body development in the Schizophyllaceae.</title>
        <authorList>
            <person name="Almasi E."/>
            <person name="Sahu N."/>
            <person name="Krizsan K."/>
            <person name="Balint B."/>
            <person name="Kovacs G.M."/>
            <person name="Kiss B."/>
            <person name="Cseklye J."/>
            <person name="Drula E."/>
            <person name="Henrissat B."/>
            <person name="Nagy I."/>
            <person name="Chovatia M."/>
            <person name="Adam C."/>
            <person name="LaButti K."/>
            <person name="Lipzen A."/>
            <person name="Riley R."/>
            <person name="Grigoriev I.V."/>
            <person name="Nagy L.G."/>
        </authorList>
    </citation>
    <scope>NUCLEOTIDE SEQUENCE [LARGE SCALE GENOMIC DNA]</scope>
    <source>
        <strain evidence="1 2">NL-1724</strain>
    </source>
</reference>
<accession>A0A550C7M9</accession>
<protein>
    <submittedName>
        <fullName evidence="1">Uncharacterized protein</fullName>
    </submittedName>
</protein>
<proteinExistence type="predicted"/>
<dbReference type="EMBL" id="VDMD01000020">
    <property type="protein sequence ID" value="TRM60789.1"/>
    <property type="molecule type" value="Genomic_DNA"/>
</dbReference>